<protein>
    <recommendedName>
        <fullName evidence="4">DUF998 domain-containing protein</fullName>
    </recommendedName>
</protein>
<feature type="transmembrane region" description="Helical" evidence="1">
    <location>
        <begin position="68"/>
        <end position="91"/>
    </location>
</feature>
<organism evidence="2 3">
    <name type="scientific">Leucothrix arctica</name>
    <dbReference type="NCBI Taxonomy" id="1481894"/>
    <lineage>
        <taxon>Bacteria</taxon>
        <taxon>Pseudomonadati</taxon>
        <taxon>Pseudomonadota</taxon>
        <taxon>Gammaproteobacteria</taxon>
        <taxon>Thiotrichales</taxon>
        <taxon>Thiotrichaceae</taxon>
        <taxon>Leucothrix</taxon>
    </lineage>
</organism>
<keyword evidence="1" id="KW-0812">Transmembrane</keyword>
<keyword evidence="1" id="KW-0472">Membrane</keyword>
<gene>
    <name evidence="2" type="ORF">DKT75_00825</name>
</gene>
<keyword evidence="1" id="KW-1133">Transmembrane helix</keyword>
<evidence type="ECO:0008006" key="4">
    <source>
        <dbReference type="Google" id="ProtNLM"/>
    </source>
</evidence>
<feature type="transmembrane region" description="Helical" evidence="1">
    <location>
        <begin position="97"/>
        <end position="117"/>
    </location>
</feature>
<dbReference type="AlphaFoldDB" id="A0A317CN88"/>
<dbReference type="EMBL" id="QGKL01000004">
    <property type="protein sequence ID" value="PWQ99647.1"/>
    <property type="molecule type" value="Genomic_DNA"/>
</dbReference>
<evidence type="ECO:0000313" key="3">
    <source>
        <dbReference type="Proteomes" id="UP000245506"/>
    </source>
</evidence>
<evidence type="ECO:0000256" key="1">
    <source>
        <dbReference type="SAM" id="Phobius"/>
    </source>
</evidence>
<dbReference type="Proteomes" id="UP000245506">
    <property type="component" value="Unassembled WGS sequence"/>
</dbReference>
<keyword evidence="3" id="KW-1185">Reference proteome</keyword>
<comment type="caution">
    <text evidence="2">The sequence shown here is derived from an EMBL/GenBank/DDBJ whole genome shotgun (WGS) entry which is preliminary data.</text>
</comment>
<evidence type="ECO:0000313" key="2">
    <source>
        <dbReference type="EMBL" id="PWQ99647.1"/>
    </source>
</evidence>
<feature type="transmembrane region" description="Helical" evidence="1">
    <location>
        <begin position="39"/>
        <end position="61"/>
    </location>
</feature>
<sequence>MVLFVAVICCSTALGAENIYAPGHTALDVFDADGFKSSPSWVQIWVGFMLSTFAVGIFFVWKHALARWAIGGLIASMATGHYTFVLLGLPFLGGSIAIMHIICWTPALILLLINLPFLNQQEPMVFRIWSGVMTGVITFSFIFDVRDAAIYINHVSDLA</sequence>
<accession>A0A317CN88</accession>
<feature type="transmembrane region" description="Helical" evidence="1">
    <location>
        <begin position="124"/>
        <end position="143"/>
    </location>
</feature>
<name>A0A317CN88_9GAMM</name>
<proteinExistence type="predicted"/>
<reference evidence="2 3" key="1">
    <citation type="submission" date="2018-05" db="EMBL/GenBank/DDBJ databases">
        <title>Leucothrix arctica sp. nov., isolated from Arctic seawater.</title>
        <authorList>
            <person name="Choi A."/>
            <person name="Baek K."/>
        </authorList>
    </citation>
    <scope>NUCLEOTIDE SEQUENCE [LARGE SCALE GENOMIC DNA]</scope>
    <source>
        <strain evidence="2 3">IMCC9719</strain>
    </source>
</reference>